<dbReference type="EMBL" id="CAAALY010056612">
    <property type="protein sequence ID" value="VEL22478.1"/>
    <property type="molecule type" value="Genomic_DNA"/>
</dbReference>
<accession>A0A448WX60</accession>
<dbReference type="OrthoDB" id="191150at2759"/>
<name>A0A448WX60_9PLAT</name>
<protein>
    <submittedName>
        <fullName evidence="2">Uncharacterized protein</fullName>
    </submittedName>
</protein>
<sequence length="362" mass="38517">MPCAASTKSSTGPSSEAVHSEAPPKAVDNGSPASLRVCQPDTSTLKPNDLIERGSNAVSPTSSIPCWLPCPTALLFVPSSPNPDIASTSTAATRSTVSTWPSPPLAFSLPSPRGDGQNVSATPTHLATPVAGTTPIRFSPDCQLLLLPSQLSQVTSDTPTPKLSLGLHDSLLESHSGELTSLSVSRAISPIPTKAVGAAISQGLLNTASGLPTQASRNCVGQEASGLAADSADPSERLLLSPRPNLTEFWFPGLRETRRLMLPRTGSGWHCPPGLEYLTYVDQILVHQQIELIEGAYISLSLVYLRYLYAIDCWLIGNLIKSCSKQTEQESNFQTSIFVRKVALGEVEIFIRTLLSDLESCE</sequence>
<feature type="compositionally biased region" description="Polar residues" evidence="1">
    <location>
        <begin position="1"/>
        <end position="14"/>
    </location>
</feature>
<feature type="region of interest" description="Disordered" evidence="1">
    <location>
        <begin position="1"/>
        <end position="62"/>
    </location>
</feature>
<gene>
    <name evidence="2" type="ORF">PXEA_LOCUS15918</name>
</gene>
<evidence type="ECO:0000313" key="2">
    <source>
        <dbReference type="EMBL" id="VEL22478.1"/>
    </source>
</evidence>
<dbReference type="AlphaFoldDB" id="A0A448WX60"/>
<evidence type="ECO:0000313" key="3">
    <source>
        <dbReference type="Proteomes" id="UP000784294"/>
    </source>
</evidence>
<organism evidence="2 3">
    <name type="scientific">Protopolystoma xenopodis</name>
    <dbReference type="NCBI Taxonomy" id="117903"/>
    <lineage>
        <taxon>Eukaryota</taxon>
        <taxon>Metazoa</taxon>
        <taxon>Spiralia</taxon>
        <taxon>Lophotrochozoa</taxon>
        <taxon>Platyhelminthes</taxon>
        <taxon>Monogenea</taxon>
        <taxon>Polyopisthocotylea</taxon>
        <taxon>Polystomatidea</taxon>
        <taxon>Polystomatidae</taxon>
        <taxon>Protopolystoma</taxon>
    </lineage>
</organism>
<keyword evidence="3" id="KW-1185">Reference proteome</keyword>
<reference evidence="2" key="1">
    <citation type="submission" date="2018-11" db="EMBL/GenBank/DDBJ databases">
        <authorList>
            <consortium name="Pathogen Informatics"/>
        </authorList>
    </citation>
    <scope>NUCLEOTIDE SEQUENCE</scope>
</reference>
<evidence type="ECO:0000256" key="1">
    <source>
        <dbReference type="SAM" id="MobiDB-lite"/>
    </source>
</evidence>
<proteinExistence type="predicted"/>
<comment type="caution">
    <text evidence="2">The sequence shown here is derived from an EMBL/GenBank/DDBJ whole genome shotgun (WGS) entry which is preliminary data.</text>
</comment>
<dbReference type="Proteomes" id="UP000784294">
    <property type="component" value="Unassembled WGS sequence"/>
</dbReference>